<dbReference type="EnsemblPlants" id="LPERR09G02930.1">
    <property type="protein sequence ID" value="LPERR09G02930.1"/>
    <property type="gene ID" value="LPERR09G02930"/>
</dbReference>
<reference evidence="4" key="3">
    <citation type="submission" date="2015-04" db="UniProtKB">
        <authorList>
            <consortium name="EnsemblPlants"/>
        </authorList>
    </citation>
    <scope>IDENTIFICATION</scope>
</reference>
<reference evidence="5" key="2">
    <citation type="submission" date="2013-12" db="EMBL/GenBank/DDBJ databases">
        <authorList>
            <person name="Yu Y."/>
            <person name="Lee S."/>
            <person name="de Baynast K."/>
            <person name="Wissotski M."/>
            <person name="Liu L."/>
            <person name="Talag J."/>
            <person name="Goicoechea J."/>
            <person name="Angelova A."/>
            <person name="Jetty R."/>
            <person name="Kudrna D."/>
            <person name="Golser W."/>
            <person name="Rivera L."/>
            <person name="Zhang J."/>
            <person name="Wing R."/>
        </authorList>
    </citation>
    <scope>NUCLEOTIDE SEQUENCE</scope>
</reference>
<dbReference type="Gene3D" id="2.20.25.30">
    <property type="match status" value="1"/>
</dbReference>
<dbReference type="GO" id="GO:0022625">
    <property type="term" value="C:cytosolic large ribosomal subunit"/>
    <property type="evidence" value="ECO:0007669"/>
    <property type="project" value="TreeGrafter"/>
</dbReference>
<evidence type="ECO:0000256" key="1">
    <source>
        <dbReference type="ARBA" id="ARBA00022980"/>
    </source>
</evidence>
<evidence type="ECO:0000256" key="3">
    <source>
        <dbReference type="SAM" id="MobiDB-lite"/>
    </source>
</evidence>
<dbReference type="AlphaFoldDB" id="A0A0D9XC52"/>
<feature type="region of interest" description="Disordered" evidence="3">
    <location>
        <begin position="1"/>
        <end position="26"/>
    </location>
</feature>
<reference evidence="4 5" key="1">
    <citation type="submission" date="2012-08" db="EMBL/GenBank/DDBJ databases">
        <title>Oryza genome evolution.</title>
        <authorList>
            <person name="Wing R.A."/>
        </authorList>
    </citation>
    <scope>NUCLEOTIDE SEQUENCE</scope>
</reference>
<dbReference type="PANTHER" id="PTHR10768:SF43">
    <property type="entry name" value="RIBOSOMAL PROTEIN L37"/>
    <property type="match status" value="1"/>
</dbReference>
<keyword evidence="5" id="KW-1185">Reference proteome</keyword>
<dbReference type="STRING" id="77586.A0A0D9XC52"/>
<protein>
    <submittedName>
        <fullName evidence="4">Uncharacterized protein</fullName>
    </submittedName>
</protein>
<keyword evidence="1" id="KW-0689">Ribosomal protein</keyword>
<dbReference type="Gramene" id="LPERR09G02930.1">
    <property type="protein sequence ID" value="LPERR09G02930.1"/>
    <property type="gene ID" value="LPERR09G02930"/>
</dbReference>
<dbReference type="GO" id="GO:0003723">
    <property type="term" value="F:RNA binding"/>
    <property type="evidence" value="ECO:0007669"/>
    <property type="project" value="TreeGrafter"/>
</dbReference>
<feature type="region of interest" description="Disordered" evidence="3">
    <location>
        <begin position="51"/>
        <end position="71"/>
    </location>
</feature>
<dbReference type="GO" id="GO:0003735">
    <property type="term" value="F:structural constituent of ribosome"/>
    <property type="evidence" value="ECO:0007669"/>
    <property type="project" value="InterPro"/>
</dbReference>
<dbReference type="InterPro" id="IPR011331">
    <property type="entry name" value="Ribosomal_eL37/eL43"/>
</dbReference>
<organism evidence="4 5">
    <name type="scientific">Leersia perrieri</name>
    <dbReference type="NCBI Taxonomy" id="77586"/>
    <lineage>
        <taxon>Eukaryota</taxon>
        <taxon>Viridiplantae</taxon>
        <taxon>Streptophyta</taxon>
        <taxon>Embryophyta</taxon>
        <taxon>Tracheophyta</taxon>
        <taxon>Spermatophyta</taxon>
        <taxon>Magnoliopsida</taxon>
        <taxon>Liliopsida</taxon>
        <taxon>Poales</taxon>
        <taxon>Poaceae</taxon>
        <taxon>BOP clade</taxon>
        <taxon>Oryzoideae</taxon>
        <taxon>Oryzeae</taxon>
        <taxon>Oryzinae</taxon>
        <taxon>Leersia</taxon>
    </lineage>
</organism>
<evidence type="ECO:0000313" key="5">
    <source>
        <dbReference type="Proteomes" id="UP000032180"/>
    </source>
</evidence>
<accession>A0A0D9XC52</accession>
<dbReference type="PANTHER" id="PTHR10768">
    <property type="entry name" value="60S RIBOSOMAL PROTEIN L37"/>
    <property type="match status" value="1"/>
</dbReference>
<dbReference type="GO" id="GO:0006412">
    <property type="term" value="P:translation"/>
    <property type="evidence" value="ECO:0007669"/>
    <property type="project" value="InterPro"/>
</dbReference>
<evidence type="ECO:0000256" key="2">
    <source>
        <dbReference type="ARBA" id="ARBA00023274"/>
    </source>
</evidence>
<proteinExistence type="predicted"/>
<sequence length="91" mass="9985">MLEGSPPVINDPAAADLPNAGSDEENIDSWSVKAIRRKTTGTGRMSYMRHVPRRSSASSEKPDLTAHKENHWAACSSEKPISVLTQERVLL</sequence>
<keyword evidence="2" id="KW-0687">Ribonucleoprotein</keyword>
<name>A0A0D9XC52_9ORYZ</name>
<evidence type="ECO:0000313" key="4">
    <source>
        <dbReference type="EnsemblPlants" id="LPERR09G02930.1"/>
    </source>
</evidence>
<feature type="compositionally biased region" description="Basic and acidic residues" evidence="3">
    <location>
        <begin position="60"/>
        <end position="71"/>
    </location>
</feature>
<dbReference type="Proteomes" id="UP000032180">
    <property type="component" value="Chromosome 9"/>
</dbReference>
<dbReference type="HOGENOM" id="CLU_2430273_0_0_1"/>